<evidence type="ECO:0000313" key="3">
    <source>
        <dbReference type="EMBL" id="KAF2849604.1"/>
    </source>
</evidence>
<evidence type="ECO:0000256" key="1">
    <source>
        <dbReference type="SAM" id="MobiDB-lite"/>
    </source>
</evidence>
<gene>
    <name evidence="3" type="ORF">T440DRAFT_519173</name>
</gene>
<reference evidence="3" key="1">
    <citation type="submission" date="2020-01" db="EMBL/GenBank/DDBJ databases">
        <authorList>
            <consortium name="DOE Joint Genome Institute"/>
            <person name="Haridas S."/>
            <person name="Albert R."/>
            <person name="Binder M."/>
            <person name="Bloem J."/>
            <person name="Labutti K."/>
            <person name="Salamov A."/>
            <person name="Andreopoulos B."/>
            <person name="Baker S.E."/>
            <person name="Barry K."/>
            <person name="Bills G."/>
            <person name="Bluhm B.H."/>
            <person name="Cannon C."/>
            <person name="Castanera R."/>
            <person name="Culley D.E."/>
            <person name="Daum C."/>
            <person name="Ezra D."/>
            <person name="Gonzalez J.B."/>
            <person name="Henrissat B."/>
            <person name="Kuo A."/>
            <person name="Liang C."/>
            <person name="Lipzen A."/>
            <person name="Lutzoni F."/>
            <person name="Magnuson J."/>
            <person name="Mondo S."/>
            <person name="Nolan M."/>
            <person name="Ohm R."/>
            <person name="Pangilinan J."/>
            <person name="Park H.-J."/>
            <person name="Ramirez L."/>
            <person name="Alfaro M."/>
            <person name="Sun H."/>
            <person name="Tritt A."/>
            <person name="Yoshinaga Y."/>
            <person name="Zwiers L.-H."/>
            <person name="Turgeon B.G."/>
            <person name="Goodwin S.B."/>
            <person name="Spatafora J.W."/>
            <person name="Crous P.W."/>
            <person name="Grigoriev I.V."/>
        </authorList>
    </citation>
    <scope>NUCLEOTIDE SEQUENCE</scope>
    <source>
        <strain evidence="3">IPT5</strain>
    </source>
</reference>
<dbReference type="PANTHER" id="PTHR24074">
    <property type="entry name" value="CO-CHAPERONE PROTEIN DJLA"/>
    <property type="match status" value="1"/>
</dbReference>
<feature type="region of interest" description="Disordered" evidence="1">
    <location>
        <begin position="103"/>
        <end position="122"/>
    </location>
</feature>
<dbReference type="AlphaFoldDB" id="A0A6A7B342"/>
<dbReference type="OrthoDB" id="10250354at2759"/>
<dbReference type="Proteomes" id="UP000799423">
    <property type="component" value="Unassembled WGS sequence"/>
</dbReference>
<evidence type="ECO:0000259" key="2">
    <source>
        <dbReference type="PROSITE" id="PS50076"/>
    </source>
</evidence>
<organism evidence="3 4">
    <name type="scientific">Plenodomus tracheiphilus IPT5</name>
    <dbReference type="NCBI Taxonomy" id="1408161"/>
    <lineage>
        <taxon>Eukaryota</taxon>
        <taxon>Fungi</taxon>
        <taxon>Dikarya</taxon>
        <taxon>Ascomycota</taxon>
        <taxon>Pezizomycotina</taxon>
        <taxon>Dothideomycetes</taxon>
        <taxon>Pleosporomycetidae</taxon>
        <taxon>Pleosporales</taxon>
        <taxon>Pleosporineae</taxon>
        <taxon>Leptosphaeriaceae</taxon>
        <taxon>Plenodomus</taxon>
    </lineage>
</organism>
<dbReference type="InterPro" id="IPR050817">
    <property type="entry name" value="DjlA_DnaK_co-chaperone"/>
</dbReference>
<dbReference type="InterPro" id="IPR036869">
    <property type="entry name" value="J_dom_sf"/>
</dbReference>
<feature type="compositionally biased region" description="Polar residues" evidence="1">
    <location>
        <begin position="104"/>
        <end position="115"/>
    </location>
</feature>
<keyword evidence="4" id="KW-1185">Reference proteome</keyword>
<feature type="region of interest" description="Disordered" evidence="1">
    <location>
        <begin position="15"/>
        <end position="36"/>
    </location>
</feature>
<dbReference type="CDD" id="cd06257">
    <property type="entry name" value="DnaJ"/>
    <property type="match status" value="1"/>
</dbReference>
<evidence type="ECO:0000313" key="4">
    <source>
        <dbReference type="Proteomes" id="UP000799423"/>
    </source>
</evidence>
<proteinExistence type="predicted"/>
<dbReference type="InterPro" id="IPR001623">
    <property type="entry name" value="DnaJ_domain"/>
</dbReference>
<feature type="domain" description="J" evidence="2">
    <location>
        <begin position="200"/>
        <end position="268"/>
    </location>
</feature>
<accession>A0A6A7B342</accession>
<sequence length="276" mass="30317">MSSINADTVLELAASTALPSQANPHETGIPTRSPRRFTRSQVIVAGTTKVANLYKPSQIKRKTGSKRAPDFAVFVDPLTSTEGQTADKGPALKRSKIAPRLALSNRSIASANSTPMPSPRTPDTPFTFSVGDPLWENVENYEPRPATPLLLPSLGMSPANTPFVTTPSVGPLPRRSTRTARVRRPSIFTPATPILPRNMELYTMLGISDVGADSEEIRTAYRRAALEQHPDRANEEDRGEATLRMQQLNAARDLLLNEDSRRQYHRDGQVPWADIV</sequence>
<protein>
    <submittedName>
        <fullName evidence="3">DnaJ-domain-containing protein</fullName>
    </submittedName>
</protein>
<dbReference type="PROSITE" id="PS50076">
    <property type="entry name" value="DNAJ_2"/>
    <property type="match status" value="1"/>
</dbReference>
<dbReference type="SMART" id="SM00271">
    <property type="entry name" value="DnaJ"/>
    <property type="match status" value="1"/>
</dbReference>
<name>A0A6A7B342_9PLEO</name>
<dbReference type="EMBL" id="MU006311">
    <property type="protein sequence ID" value="KAF2849604.1"/>
    <property type="molecule type" value="Genomic_DNA"/>
</dbReference>
<dbReference type="SUPFAM" id="SSF46565">
    <property type="entry name" value="Chaperone J-domain"/>
    <property type="match status" value="1"/>
</dbReference>
<dbReference type="Pfam" id="PF00226">
    <property type="entry name" value="DnaJ"/>
    <property type="match status" value="1"/>
</dbReference>
<dbReference type="Gene3D" id="1.10.287.110">
    <property type="entry name" value="DnaJ domain"/>
    <property type="match status" value="1"/>
</dbReference>